<evidence type="ECO:0000313" key="3">
    <source>
        <dbReference type="Proteomes" id="UP000053268"/>
    </source>
</evidence>
<dbReference type="AlphaFoldDB" id="A0A194PTI4"/>
<dbReference type="Proteomes" id="UP000053268">
    <property type="component" value="Unassembled WGS sequence"/>
</dbReference>
<sequence length="70" mass="7428">MAGVTLRREAACASVQAPFVRCAGTFADVAASHSGWTPHALDWATDTDYRTLPHEGHGEPPNAEASILHT</sequence>
<protein>
    <submittedName>
        <fullName evidence="2">Uncharacterized protein</fullName>
    </submittedName>
</protein>
<gene>
    <name evidence="2" type="ORF">RR46_12761</name>
</gene>
<accession>A0A194PTI4</accession>
<feature type="region of interest" description="Disordered" evidence="1">
    <location>
        <begin position="51"/>
        <end position="70"/>
    </location>
</feature>
<keyword evidence="3" id="KW-1185">Reference proteome</keyword>
<proteinExistence type="predicted"/>
<dbReference type="EMBL" id="KQ459593">
    <property type="protein sequence ID" value="KPI96731.1"/>
    <property type="molecule type" value="Genomic_DNA"/>
</dbReference>
<organism evidence="2 3">
    <name type="scientific">Papilio xuthus</name>
    <name type="common">Asian swallowtail butterfly</name>
    <dbReference type="NCBI Taxonomy" id="66420"/>
    <lineage>
        <taxon>Eukaryota</taxon>
        <taxon>Metazoa</taxon>
        <taxon>Ecdysozoa</taxon>
        <taxon>Arthropoda</taxon>
        <taxon>Hexapoda</taxon>
        <taxon>Insecta</taxon>
        <taxon>Pterygota</taxon>
        <taxon>Neoptera</taxon>
        <taxon>Endopterygota</taxon>
        <taxon>Lepidoptera</taxon>
        <taxon>Glossata</taxon>
        <taxon>Ditrysia</taxon>
        <taxon>Papilionoidea</taxon>
        <taxon>Papilionidae</taxon>
        <taxon>Papilioninae</taxon>
        <taxon>Papilio</taxon>
    </lineage>
</organism>
<name>A0A194PTI4_PAPXU</name>
<evidence type="ECO:0000313" key="2">
    <source>
        <dbReference type="EMBL" id="KPI96731.1"/>
    </source>
</evidence>
<reference evidence="2 3" key="1">
    <citation type="journal article" date="2015" name="Nat. Commun.">
        <title>Outbred genome sequencing and CRISPR/Cas9 gene editing in butterflies.</title>
        <authorList>
            <person name="Li X."/>
            <person name="Fan D."/>
            <person name="Zhang W."/>
            <person name="Liu G."/>
            <person name="Zhang L."/>
            <person name="Zhao L."/>
            <person name="Fang X."/>
            <person name="Chen L."/>
            <person name="Dong Y."/>
            <person name="Chen Y."/>
            <person name="Ding Y."/>
            <person name="Zhao R."/>
            <person name="Feng M."/>
            <person name="Zhu Y."/>
            <person name="Feng Y."/>
            <person name="Jiang X."/>
            <person name="Zhu D."/>
            <person name="Xiang H."/>
            <person name="Feng X."/>
            <person name="Li S."/>
            <person name="Wang J."/>
            <person name="Zhang G."/>
            <person name="Kronforst M.R."/>
            <person name="Wang W."/>
        </authorList>
    </citation>
    <scope>NUCLEOTIDE SEQUENCE [LARGE SCALE GENOMIC DNA]</scope>
    <source>
        <strain evidence="2">Ya'a_city_454_Px</strain>
        <tissue evidence="2">Whole body</tissue>
    </source>
</reference>
<evidence type="ECO:0000256" key="1">
    <source>
        <dbReference type="SAM" id="MobiDB-lite"/>
    </source>
</evidence>